<dbReference type="SUPFAM" id="SSF56672">
    <property type="entry name" value="DNA/RNA polymerases"/>
    <property type="match status" value="1"/>
</dbReference>
<dbReference type="InterPro" id="IPR036397">
    <property type="entry name" value="RNaseH_sf"/>
</dbReference>
<feature type="compositionally biased region" description="Polar residues" evidence="8">
    <location>
        <begin position="142"/>
        <end position="161"/>
    </location>
</feature>
<dbReference type="Gene3D" id="1.10.340.70">
    <property type="match status" value="1"/>
</dbReference>
<dbReference type="AlphaFoldDB" id="A0A914QEX3"/>
<keyword evidence="2" id="KW-0808">Transferase</keyword>
<accession>A0A914QEX3</accession>
<dbReference type="GO" id="GO:0042575">
    <property type="term" value="C:DNA polymerase complex"/>
    <property type="evidence" value="ECO:0007669"/>
    <property type="project" value="UniProtKB-ARBA"/>
</dbReference>
<dbReference type="InterPro" id="IPR041588">
    <property type="entry name" value="Integrase_H2C2"/>
</dbReference>
<keyword evidence="6" id="KW-0378">Hydrolase</keyword>
<proteinExistence type="predicted"/>
<feature type="compositionally biased region" description="Low complexity" evidence="8">
    <location>
        <begin position="854"/>
        <end position="865"/>
    </location>
</feature>
<dbReference type="CDD" id="cd09274">
    <property type="entry name" value="RNase_HI_RT_Ty3"/>
    <property type="match status" value="1"/>
</dbReference>
<dbReference type="PANTHER" id="PTHR37984">
    <property type="entry name" value="PROTEIN CBG26694"/>
    <property type="match status" value="1"/>
</dbReference>
<keyword evidence="10" id="KW-1185">Reference proteome</keyword>
<dbReference type="PROSITE" id="PS50994">
    <property type="entry name" value="INTEGRASE"/>
    <property type="match status" value="1"/>
</dbReference>
<evidence type="ECO:0000259" key="9">
    <source>
        <dbReference type="PROSITE" id="PS50994"/>
    </source>
</evidence>
<evidence type="ECO:0000256" key="1">
    <source>
        <dbReference type="ARBA" id="ARBA00012493"/>
    </source>
</evidence>
<keyword evidence="7" id="KW-0695">RNA-directed DNA polymerase</keyword>
<dbReference type="InterPro" id="IPR043128">
    <property type="entry name" value="Rev_trsase/Diguanyl_cyclase"/>
</dbReference>
<feature type="compositionally biased region" description="Basic residues" evidence="8">
    <location>
        <begin position="888"/>
        <end position="897"/>
    </location>
</feature>
<keyword evidence="4" id="KW-0540">Nuclease</keyword>
<dbReference type="GO" id="GO:0015074">
    <property type="term" value="P:DNA integration"/>
    <property type="evidence" value="ECO:0007669"/>
    <property type="project" value="InterPro"/>
</dbReference>
<feature type="compositionally biased region" description="Basic and acidic residues" evidence="8">
    <location>
        <begin position="898"/>
        <end position="913"/>
    </location>
</feature>
<dbReference type="FunFam" id="3.30.70.270:FF:000020">
    <property type="entry name" value="Transposon Tf2-6 polyprotein-like Protein"/>
    <property type="match status" value="1"/>
</dbReference>
<feature type="domain" description="Integrase catalytic" evidence="9">
    <location>
        <begin position="611"/>
        <end position="771"/>
    </location>
</feature>
<dbReference type="InterPro" id="IPR001584">
    <property type="entry name" value="Integrase_cat-core"/>
</dbReference>
<dbReference type="EC" id="2.7.7.49" evidence="1"/>
<protein>
    <recommendedName>
        <fullName evidence="1">RNA-directed DNA polymerase</fullName>
        <ecNumber evidence="1">2.7.7.49</ecNumber>
    </recommendedName>
</protein>
<name>A0A914QEX3_9BILA</name>
<evidence type="ECO:0000256" key="6">
    <source>
        <dbReference type="ARBA" id="ARBA00022801"/>
    </source>
</evidence>
<evidence type="ECO:0000313" key="11">
    <source>
        <dbReference type="WBParaSite" id="PDA_v2.g25773.t1"/>
    </source>
</evidence>
<keyword evidence="5" id="KW-0255">Endonuclease</keyword>
<feature type="region of interest" description="Disordered" evidence="8">
    <location>
        <begin position="836"/>
        <end position="913"/>
    </location>
</feature>
<dbReference type="InterPro" id="IPR043502">
    <property type="entry name" value="DNA/RNA_pol_sf"/>
</dbReference>
<dbReference type="GO" id="GO:0003676">
    <property type="term" value="F:nucleic acid binding"/>
    <property type="evidence" value="ECO:0007669"/>
    <property type="project" value="InterPro"/>
</dbReference>
<evidence type="ECO:0000256" key="2">
    <source>
        <dbReference type="ARBA" id="ARBA00022679"/>
    </source>
</evidence>
<reference evidence="11" key="1">
    <citation type="submission" date="2022-11" db="UniProtKB">
        <authorList>
            <consortium name="WormBaseParasite"/>
        </authorList>
    </citation>
    <scope>IDENTIFICATION</scope>
</reference>
<feature type="region of interest" description="Disordered" evidence="8">
    <location>
        <begin position="142"/>
        <end position="165"/>
    </location>
</feature>
<sequence length="913" mass="102654">MTKSPPPGQSTGTTSAAAPLGISAADLAAALQAYAATSGQPAPQPSIPKYEYDPAKANGAALWFDRLATTFRSFNLTDAQKVTYAAQALDASTYEKKKQQQQRRPCPSCGADHARETCKFRNATCRYCKKDGHIDKVCWGKNKSQSVSGNSAPRSNANQSARRPKVRYVESQQAGLKDDAFVRTSSNIHILGVQHEANISAYIDRASNFLDDVVIGSVDIEHHTADIRKTLGQIMDWGFRLNANKCKFYRSEIRFLGKLIDANGIRPDPEKVTAIQRMPDPTDVSTLRSFLGLANYYQQFIPSFRDLREPLDNLLKADVPWEWNEVHQRSANQIRAKLADKCLLTHYDPHLPMVVAADASQNGIGGVISHVYPDGQEKPIQFFSRALNPTQRKYSQTDKEALALVTAIKIFHRYLEGQKFTLLTDHQALLSLFSKKKAMPILAANRLHRWAIFLAAYDFDIQYKKTTEFGQADAVSRLIARTRNIPELFEEEDDLEEAEIFEAVVNQVSQLPVSAQEIIKEYENDDYGQSILKSFGNGTSDPKFSLVKDIIMMQDRVYVPVTLRSRVLEQLHSGHNGITLTKRLARQHVYWPGITNDIKKMVNSCFVCIQLTKAPVKSTLASWNVSFKPGDRVYIDFADFCSKWIDVHMMSSAATSTTTIEALGRYIAENGVPRVLASDNGSQFTSNEFTEFCIRNGIKHMRSPAFHPQSNGQAERSVDIFKRFVKKRAIECGPNLNLKRCVNEFLLIYRTTPSTATAGNVSPALAHREQFNLQYGARPRYLEIGDHIYAKKQKKKPWFEGTVMRKIGKRMYEILDLNGKTHKMHINQMMKRPQVIQEDDSTSVASAPSIPNVSPSTSPRRTLSPANVPPQTPAPSPIPAVSPPRTLQHVRRGNRQRRQTEFLRPDPNKKSYC</sequence>
<dbReference type="Gene3D" id="3.30.420.10">
    <property type="entry name" value="Ribonuclease H-like superfamily/Ribonuclease H"/>
    <property type="match status" value="1"/>
</dbReference>
<dbReference type="Pfam" id="PF00665">
    <property type="entry name" value="rve"/>
    <property type="match status" value="1"/>
</dbReference>
<dbReference type="InterPro" id="IPR050951">
    <property type="entry name" value="Retrovirus_Pol_polyprotein"/>
</dbReference>
<evidence type="ECO:0000256" key="5">
    <source>
        <dbReference type="ARBA" id="ARBA00022759"/>
    </source>
</evidence>
<keyword evidence="3" id="KW-0548">Nucleotidyltransferase</keyword>
<dbReference type="GO" id="GO:0004519">
    <property type="term" value="F:endonuclease activity"/>
    <property type="evidence" value="ECO:0007669"/>
    <property type="project" value="UniProtKB-KW"/>
</dbReference>
<dbReference type="WBParaSite" id="PDA_v2.g25773.t1">
    <property type="protein sequence ID" value="PDA_v2.g25773.t1"/>
    <property type="gene ID" value="PDA_v2.g25773"/>
</dbReference>
<dbReference type="PANTHER" id="PTHR37984:SF5">
    <property type="entry name" value="PROTEIN NYNRIN-LIKE"/>
    <property type="match status" value="1"/>
</dbReference>
<dbReference type="InterPro" id="IPR012337">
    <property type="entry name" value="RNaseH-like_sf"/>
</dbReference>
<dbReference type="Gene3D" id="3.30.70.270">
    <property type="match status" value="2"/>
</dbReference>
<evidence type="ECO:0000256" key="3">
    <source>
        <dbReference type="ARBA" id="ARBA00022695"/>
    </source>
</evidence>
<dbReference type="GO" id="GO:0003964">
    <property type="term" value="F:RNA-directed DNA polymerase activity"/>
    <property type="evidence" value="ECO:0007669"/>
    <property type="project" value="UniProtKB-KW"/>
</dbReference>
<organism evidence="10 11">
    <name type="scientific">Panagrolaimus davidi</name>
    <dbReference type="NCBI Taxonomy" id="227884"/>
    <lineage>
        <taxon>Eukaryota</taxon>
        <taxon>Metazoa</taxon>
        <taxon>Ecdysozoa</taxon>
        <taxon>Nematoda</taxon>
        <taxon>Chromadorea</taxon>
        <taxon>Rhabditida</taxon>
        <taxon>Tylenchina</taxon>
        <taxon>Panagrolaimomorpha</taxon>
        <taxon>Panagrolaimoidea</taxon>
        <taxon>Panagrolaimidae</taxon>
        <taxon>Panagrolaimus</taxon>
    </lineage>
</organism>
<feature type="compositionally biased region" description="Polar residues" evidence="8">
    <location>
        <begin position="842"/>
        <end position="853"/>
    </location>
</feature>
<dbReference type="Proteomes" id="UP000887578">
    <property type="component" value="Unplaced"/>
</dbReference>
<evidence type="ECO:0000256" key="4">
    <source>
        <dbReference type="ARBA" id="ARBA00022722"/>
    </source>
</evidence>
<dbReference type="FunFam" id="1.10.340.70:FF:000004">
    <property type="entry name" value="Retrovirus-related Pol polyprotein from transposon 297-like Protein"/>
    <property type="match status" value="1"/>
</dbReference>
<dbReference type="Pfam" id="PF17917">
    <property type="entry name" value="RT_RNaseH"/>
    <property type="match status" value="1"/>
</dbReference>
<evidence type="ECO:0000313" key="10">
    <source>
        <dbReference type="Proteomes" id="UP000887578"/>
    </source>
</evidence>
<dbReference type="InterPro" id="IPR041373">
    <property type="entry name" value="RT_RNaseH"/>
</dbReference>
<dbReference type="GO" id="GO:0016787">
    <property type="term" value="F:hydrolase activity"/>
    <property type="evidence" value="ECO:0007669"/>
    <property type="project" value="UniProtKB-KW"/>
</dbReference>
<dbReference type="Pfam" id="PF17921">
    <property type="entry name" value="Integrase_H2C2"/>
    <property type="match status" value="1"/>
</dbReference>
<evidence type="ECO:0000256" key="8">
    <source>
        <dbReference type="SAM" id="MobiDB-lite"/>
    </source>
</evidence>
<dbReference type="SUPFAM" id="SSF53098">
    <property type="entry name" value="Ribonuclease H-like"/>
    <property type="match status" value="1"/>
</dbReference>
<evidence type="ECO:0000256" key="7">
    <source>
        <dbReference type="ARBA" id="ARBA00022918"/>
    </source>
</evidence>
<feature type="compositionally biased region" description="Pro residues" evidence="8">
    <location>
        <begin position="867"/>
        <end position="882"/>
    </location>
</feature>